<dbReference type="Proteomes" id="UP000532866">
    <property type="component" value="Unassembled WGS sequence"/>
</dbReference>
<dbReference type="InterPro" id="IPR023365">
    <property type="entry name" value="Sortase_dom-sf"/>
</dbReference>
<dbReference type="RefSeq" id="WP_036086217.1">
    <property type="nucleotide sequence ID" value="NZ_CBCSHQ010000004.1"/>
</dbReference>
<dbReference type="NCBIfam" id="TIGR01076">
    <property type="entry name" value="sortase_fam"/>
    <property type="match status" value="1"/>
</dbReference>
<evidence type="ECO:0000313" key="19">
    <source>
        <dbReference type="Proteomes" id="UP000541735"/>
    </source>
</evidence>
<name>A0A099W8K1_9LIST</name>
<evidence type="ECO:0000313" key="17">
    <source>
        <dbReference type="Proteomes" id="UP000532866"/>
    </source>
</evidence>
<dbReference type="AlphaFoldDB" id="A0A099W8K1"/>
<evidence type="ECO:0000313" key="23">
    <source>
        <dbReference type="Proteomes" id="UP000548082"/>
    </source>
</evidence>
<evidence type="ECO:0000313" key="9">
    <source>
        <dbReference type="EMBL" id="MBC1795347.1"/>
    </source>
</evidence>
<evidence type="ECO:0000313" key="22">
    <source>
        <dbReference type="Proteomes" id="UP000546806"/>
    </source>
</evidence>
<evidence type="ECO:0000313" key="14">
    <source>
        <dbReference type="EMBL" id="MBC2372637.1"/>
    </source>
</evidence>
<dbReference type="Proteomes" id="UP000519573">
    <property type="component" value="Unassembled WGS sequence"/>
</dbReference>
<evidence type="ECO:0000313" key="12">
    <source>
        <dbReference type="EMBL" id="MBC2176995.1"/>
    </source>
</evidence>
<dbReference type="Proteomes" id="UP000029844">
    <property type="component" value="Unassembled WGS sequence"/>
</dbReference>
<evidence type="ECO:0000313" key="11">
    <source>
        <dbReference type="EMBL" id="MBC2165322.1"/>
    </source>
</evidence>
<evidence type="ECO:0000313" key="18">
    <source>
        <dbReference type="Proteomes" id="UP000539064"/>
    </source>
</evidence>
<dbReference type="Proteomes" id="UP000546244">
    <property type="component" value="Unassembled WGS sequence"/>
</dbReference>
<dbReference type="Proteomes" id="UP000548082">
    <property type="component" value="Unassembled WGS sequence"/>
</dbReference>
<dbReference type="Proteomes" id="UP000543379">
    <property type="component" value="Unassembled WGS sequence"/>
</dbReference>
<evidence type="ECO:0000313" key="5">
    <source>
        <dbReference type="EMBL" id="KGL40783.1"/>
    </source>
</evidence>
<sequence>MLKKTIAIIILIIGLLLVLSPFIKSGIVKYLSGRDSVTNYSAETINKNNSRDATFDFASVELPSMTSVVKGAANYDKDAVVGSIAIPSVDLNLMVLKGTNTANLLAGATTMREDQVMGKGNYPLAGHHMRNESMLFGPVMDVKEGAKVYLTDLTNLYTYEVTSTKIVKDTEVGIIDNTTEPQITLITCDVATETNKRFVAIGKLVSTEKLTKEKEDKYFK</sequence>
<dbReference type="CDD" id="cd06165">
    <property type="entry name" value="Sortase_A"/>
    <property type="match status" value="1"/>
</dbReference>
<evidence type="ECO:0000256" key="1">
    <source>
        <dbReference type="ARBA" id="ARBA00022670"/>
    </source>
</evidence>
<dbReference type="Proteomes" id="UP000553016">
    <property type="component" value="Unassembled WGS sequence"/>
</dbReference>
<dbReference type="Proteomes" id="UP000539064">
    <property type="component" value="Unassembled WGS sequence"/>
</dbReference>
<keyword evidence="2" id="KW-0378">Hydrolase</keyword>
<feature type="active site" description="Acyl-thioester intermediate" evidence="4">
    <location>
        <position position="188"/>
    </location>
</feature>
<dbReference type="EMBL" id="JAARYH010000001">
    <property type="protein sequence ID" value="MBC2165322.1"/>
    <property type="molecule type" value="Genomic_DNA"/>
</dbReference>
<evidence type="ECO:0000256" key="3">
    <source>
        <dbReference type="ARBA" id="ARBA00022807"/>
    </source>
</evidence>
<dbReference type="InterPro" id="IPR042007">
    <property type="entry name" value="Sortase_A"/>
</dbReference>
<dbReference type="EMBL" id="JAARVD010000001">
    <property type="protein sequence ID" value="MBC1795347.1"/>
    <property type="molecule type" value="Genomic_DNA"/>
</dbReference>
<evidence type="ECO:0000313" key="15">
    <source>
        <dbReference type="Proteomes" id="UP000029844"/>
    </source>
</evidence>
<evidence type="ECO:0000256" key="2">
    <source>
        <dbReference type="ARBA" id="ARBA00022801"/>
    </source>
</evidence>
<evidence type="ECO:0000313" key="13">
    <source>
        <dbReference type="EMBL" id="MBC2239152.1"/>
    </source>
</evidence>
<dbReference type="EMBL" id="JAAROL010000001">
    <property type="protein sequence ID" value="MBC1330687.1"/>
    <property type="molecule type" value="Genomic_DNA"/>
</dbReference>
<dbReference type="GeneID" id="58717610"/>
<dbReference type="Pfam" id="PF04203">
    <property type="entry name" value="Sortase"/>
    <property type="match status" value="1"/>
</dbReference>
<dbReference type="STRING" id="1552123.EP57_09520"/>
<evidence type="ECO:0000313" key="10">
    <source>
        <dbReference type="EMBL" id="MBC2003964.1"/>
    </source>
</evidence>
<dbReference type="EMBL" id="JAAROV010000001">
    <property type="protein sequence ID" value="MBC1315536.1"/>
    <property type="molecule type" value="Genomic_DNA"/>
</dbReference>
<evidence type="ECO:0000313" key="7">
    <source>
        <dbReference type="EMBL" id="MBC1330687.1"/>
    </source>
</evidence>
<dbReference type="eggNOG" id="COG3764">
    <property type="taxonomic scope" value="Bacteria"/>
</dbReference>
<dbReference type="OrthoDB" id="1648028at2"/>
<evidence type="ECO:0000313" key="8">
    <source>
        <dbReference type="EMBL" id="MBC1792097.1"/>
    </source>
</evidence>
<evidence type="ECO:0000256" key="4">
    <source>
        <dbReference type="PIRSR" id="PIRSR605754-1"/>
    </source>
</evidence>
<feature type="active site" description="Proton donor/acceptor" evidence="4">
    <location>
        <position position="127"/>
    </location>
</feature>
<dbReference type="Proteomes" id="UP000546806">
    <property type="component" value="Unassembled WGS sequence"/>
</dbReference>
<comment type="caution">
    <text evidence="5">The sequence shown here is derived from an EMBL/GenBank/DDBJ whole genome shotgun (WGS) entry which is preliminary data.</text>
</comment>
<dbReference type="SUPFAM" id="SSF63817">
    <property type="entry name" value="Sortase"/>
    <property type="match status" value="1"/>
</dbReference>
<dbReference type="InterPro" id="IPR005754">
    <property type="entry name" value="Sortase"/>
</dbReference>
<keyword evidence="3" id="KW-0788">Thiol protease</keyword>
<reference evidence="5 15" key="1">
    <citation type="submission" date="2014-05" db="EMBL/GenBank/DDBJ databases">
        <title>Novel Listeriaceae from food processing environments.</title>
        <authorList>
            <person name="den Bakker H.C."/>
        </authorList>
    </citation>
    <scope>NUCLEOTIDE SEQUENCE [LARGE SCALE GENOMIC DNA]</scope>
    <source>
        <strain evidence="5 15">FSL A5-0281</strain>
    </source>
</reference>
<dbReference type="EMBL" id="JAARMV010000002">
    <property type="protein sequence ID" value="MBC2372637.1"/>
    <property type="molecule type" value="Genomic_DNA"/>
</dbReference>
<protein>
    <submittedName>
        <fullName evidence="6">Class A sortase</fullName>
    </submittedName>
    <submittedName>
        <fullName evidence="5">Cysteine protease</fullName>
    </submittedName>
</protein>
<dbReference type="GO" id="GO:0008234">
    <property type="term" value="F:cysteine-type peptidase activity"/>
    <property type="evidence" value="ECO:0007669"/>
    <property type="project" value="UniProtKB-KW"/>
</dbReference>
<reference evidence="16 17" key="2">
    <citation type="submission" date="2020-03" db="EMBL/GenBank/DDBJ databases">
        <title>Soil Listeria distribution.</title>
        <authorList>
            <person name="Liao J."/>
            <person name="Wiedmann M."/>
        </authorList>
    </citation>
    <scope>NUCLEOTIDE SEQUENCE [LARGE SCALE GENOMIC DNA]</scope>
    <source>
        <strain evidence="13 24">FSL L7-0149</strain>
        <strain evidence="11 16">FSL L7-0245</strain>
        <strain evidence="12 19">FSL L7-0259</strain>
        <strain evidence="10 22">FSL L7-0435</strain>
        <strain evidence="8 18">FSL L7-0978</strain>
        <strain evidence="9 23">FSL L7-0990</strain>
        <strain evidence="6 20">FSL L7-1816</strain>
        <strain evidence="7 17">FSL L7-1833</strain>
        <strain evidence="14 21">FSL L7-1850</strain>
    </source>
</reference>
<dbReference type="EMBL" id="JAARZA010000001">
    <property type="protein sequence ID" value="MBC2239152.1"/>
    <property type="molecule type" value="Genomic_DNA"/>
</dbReference>
<evidence type="ECO:0000313" key="21">
    <source>
        <dbReference type="Proteomes" id="UP000546244"/>
    </source>
</evidence>
<evidence type="ECO:0000313" key="20">
    <source>
        <dbReference type="Proteomes" id="UP000543379"/>
    </source>
</evidence>
<dbReference type="EMBL" id="JAARVG010000001">
    <property type="protein sequence ID" value="MBC1792097.1"/>
    <property type="molecule type" value="Genomic_DNA"/>
</dbReference>
<dbReference type="EMBL" id="JAARWW010000004">
    <property type="protein sequence ID" value="MBC2003964.1"/>
    <property type="molecule type" value="Genomic_DNA"/>
</dbReference>
<dbReference type="Gene3D" id="2.40.260.10">
    <property type="entry name" value="Sortase"/>
    <property type="match status" value="1"/>
</dbReference>
<organism evidence="5 15">
    <name type="scientific">Listeria booriae</name>
    <dbReference type="NCBI Taxonomy" id="1552123"/>
    <lineage>
        <taxon>Bacteria</taxon>
        <taxon>Bacillati</taxon>
        <taxon>Bacillota</taxon>
        <taxon>Bacilli</taxon>
        <taxon>Bacillales</taxon>
        <taxon>Listeriaceae</taxon>
        <taxon>Listeria</taxon>
    </lineage>
</organism>
<dbReference type="EMBL" id="JNFA01000023">
    <property type="protein sequence ID" value="KGL40783.1"/>
    <property type="molecule type" value="Genomic_DNA"/>
</dbReference>
<keyword evidence="1 5" id="KW-0645">Protease</keyword>
<dbReference type="EMBL" id="JAARYD010000004">
    <property type="protein sequence ID" value="MBC2176995.1"/>
    <property type="molecule type" value="Genomic_DNA"/>
</dbReference>
<accession>A0A099W8K1</accession>
<evidence type="ECO:0000313" key="6">
    <source>
        <dbReference type="EMBL" id="MBC1315536.1"/>
    </source>
</evidence>
<dbReference type="Proteomes" id="UP000541735">
    <property type="component" value="Unassembled WGS sequence"/>
</dbReference>
<keyword evidence="15" id="KW-1185">Reference proteome</keyword>
<evidence type="ECO:0000313" key="24">
    <source>
        <dbReference type="Proteomes" id="UP000553016"/>
    </source>
</evidence>
<gene>
    <name evidence="5" type="ORF">EP57_09520</name>
    <name evidence="7" type="ORF">HB759_01870</name>
    <name evidence="6" type="ORF">HB811_02010</name>
    <name evidence="14" type="ORF">HBP98_11555</name>
    <name evidence="8" type="ORF">HCA52_01605</name>
    <name evidence="9" type="ORF">HCA55_01365</name>
    <name evidence="10" type="ORF">HCA78_09305</name>
    <name evidence="11" type="ORF">HCB26_01870</name>
    <name evidence="12" type="ORF">HCB27_10235</name>
    <name evidence="13" type="ORF">HCB35_01590</name>
</gene>
<dbReference type="GO" id="GO:0006508">
    <property type="term" value="P:proteolysis"/>
    <property type="evidence" value="ECO:0007669"/>
    <property type="project" value="UniProtKB-KW"/>
</dbReference>
<proteinExistence type="predicted"/>
<evidence type="ECO:0000313" key="16">
    <source>
        <dbReference type="Proteomes" id="UP000519573"/>
    </source>
</evidence>